<dbReference type="InterPro" id="IPR052774">
    <property type="entry name" value="Celegans_DevNeuronal_Protein"/>
</dbReference>
<name>A0A915IF11_ROMCU</name>
<evidence type="ECO:0000313" key="4">
    <source>
        <dbReference type="WBParaSite" id="nRc.2.0.1.t12388-RA"/>
    </source>
</evidence>
<reference evidence="4" key="1">
    <citation type="submission" date="2022-11" db="UniProtKB">
        <authorList>
            <consortium name="WormBaseParasite"/>
        </authorList>
    </citation>
    <scope>IDENTIFICATION</scope>
</reference>
<dbReference type="PANTHER" id="PTHR47327:SF12">
    <property type="entry name" value="APPLE DOMAIN-CONTAINING PROTEIN"/>
    <property type="match status" value="1"/>
</dbReference>
<feature type="compositionally biased region" description="Basic and acidic residues" evidence="1">
    <location>
        <begin position="542"/>
        <end position="554"/>
    </location>
</feature>
<dbReference type="CDD" id="cd01099">
    <property type="entry name" value="PAN_AP_HGF"/>
    <property type="match status" value="1"/>
</dbReference>
<proteinExistence type="predicted"/>
<sequence>ACKGQLQFTGRSINDVKSESDLLFYSAHLNVSSIGQCAKICYESEFCRSALYSVKYQQCDLAYGSGSIKCYDIHLSNSMEFRSTDKFIALHCIRCDEPGDAHDQPLPPKVVVVAQDQSLSVNLLDQDECFVEVASNILPNAAFAVQHNFTLDQCKCVCAETWNSEAKNQMKSPERLGVVCRSFNYISSRAHCILNFLDRKTGAKAADDEGGVKLVQAPKSKINASYFENICQENGASKKFIHKSCRPAKEQKSSDFGKSDNTQSSTHPTPFFDENRIENKNNNLCFEDVAGHVLNGLSGKLEYNTTLEMCKCFCSDPNSIDRYGFRCKSLMYYASENVCILNAGDRSDKPGRFFRREITTYTITYSELKCENDSAKLYHKSKCGKYTENFVVAGAARENPPITIDKNAIGPLSKSSDIEIPPIKIELGSKLPPPGEKTDNCFLEIRGYNMVLQATAMEINSTLESCKCSCTLASSKYQFLCTAVEYYFETKVCLLFRQNRAHNPTAFGRSKLGDERQLSYFDMLCVDDNTKLGTYKESSCGKFDEDQSEKRHESPSSTLSLTTVSSIAQSTVIQSITVKQSSIPPNDTFTTEKAISKQSESKSDSISTPSTTTELPAGSCRYSTYYASKFNGRRLLEKSLVDHPLTCLKKCAAKQCKSANFQNFIGKYKFCEIFEDSAVDYPTIHSLTFRTDSVYFDGISCETPYERKV</sequence>
<feature type="domain" description="Apple" evidence="2">
    <location>
        <begin position="441"/>
        <end position="525"/>
    </location>
</feature>
<dbReference type="SUPFAM" id="SSF57414">
    <property type="entry name" value="Hairpin loop containing domain-like"/>
    <property type="match status" value="4"/>
</dbReference>
<feature type="domain" description="Apple" evidence="2">
    <location>
        <begin position="285"/>
        <end position="370"/>
    </location>
</feature>
<dbReference type="AlphaFoldDB" id="A0A915IF11"/>
<feature type="domain" description="Apple" evidence="2">
    <location>
        <begin position="129"/>
        <end position="231"/>
    </location>
</feature>
<dbReference type="OMA" id="GSENEEW"/>
<organism evidence="3 4">
    <name type="scientific">Romanomermis culicivorax</name>
    <name type="common">Nematode worm</name>
    <dbReference type="NCBI Taxonomy" id="13658"/>
    <lineage>
        <taxon>Eukaryota</taxon>
        <taxon>Metazoa</taxon>
        <taxon>Ecdysozoa</taxon>
        <taxon>Nematoda</taxon>
        <taxon>Enoplea</taxon>
        <taxon>Dorylaimia</taxon>
        <taxon>Mermithida</taxon>
        <taxon>Mermithoidea</taxon>
        <taxon>Mermithidae</taxon>
        <taxon>Romanomermis</taxon>
    </lineage>
</organism>
<evidence type="ECO:0000313" key="3">
    <source>
        <dbReference type="Proteomes" id="UP000887565"/>
    </source>
</evidence>
<feature type="region of interest" description="Disordered" evidence="1">
    <location>
        <begin position="248"/>
        <end position="273"/>
    </location>
</feature>
<dbReference type="WBParaSite" id="nRc.2.0.1.t12388-RA">
    <property type="protein sequence ID" value="nRc.2.0.1.t12388-RA"/>
    <property type="gene ID" value="nRc.2.0.1.g12388"/>
</dbReference>
<evidence type="ECO:0000256" key="1">
    <source>
        <dbReference type="SAM" id="MobiDB-lite"/>
    </source>
</evidence>
<dbReference type="PROSITE" id="PS50948">
    <property type="entry name" value="PAN"/>
    <property type="match status" value="3"/>
</dbReference>
<keyword evidence="3" id="KW-1185">Reference proteome</keyword>
<protein>
    <submittedName>
        <fullName evidence="4">Apple domain-containing protein</fullName>
    </submittedName>
</protein>
<dbReference type="GO" id="GO:0009653">
    <property type="term" value="P:anatomical structure morphogenesis"/>
    <property type="evidence" value="ECO:0007669"/>
    <property type="project" value="TreeGrafter"/>
</dbReference>
<dbReference type="SMART" id="SM00473">
    <property type="entry name" value="PAN_AP"/>
    <property type="match status" value="5"/>
</dbReference>
<dbReference type="Proteomes" id="UP000887565">
    <property type="component" value="Unplaced"/>
</dbReference>
<feature type="compositionally biased region" description="Basic and acidic residues" evidence="1">
    <location>
        <begin position="248"/>
        <end position="258"/>
    </location>
</feature>
<accession>A0A915IF11</accession>
<feature type="region of interest" description="Disordered" evidence="1">
    <location>
        <begin position="587"/>
        <end position="614"/>
    </location>
</feature>
<dbReference type="Gene3D" id="3.50.4.10">
    <property type="entry name" value="Hepatocyte Growth Factor"/>
    <property type="match status" value="3"/>
</dbReference>
<feature type="region of interest" description="Disordered" evidence="1">
    <location>
        <begin position="539"/>
        <end position="558"/>
    </location>
</feature>
<evidence type="ECO:0000259" key="2">
    <source>
        <dbReference type="PROSITE" id="PS50948"/>
    </source>
</evidence>
<dbReference type="InterPro" id="IPR003609">
    <property type="entry name" value="Pan_app"/>
</dbReference>
<feature type="compositionally biased region" description="Polar residues" evidence="1">
    <location>
        <begin position="259"/>
        <end position="268"/>
    </location>
</feature>
<dbReference type="Pfam" id="PF00024">
    <property type="entry name" value="PAN_1"/>
    <property type="match status" value="2"/>
</dbReference>
<dbReference type="PANTHER" id="PTHR47327">
    <property type="entry name" value="FI18240P1-RELATED"/>
    <property type="match status" value="1"/>
</dbReference>